<evidence type="ECO:0000313" key="2">
    <source>
        <dbReference type="EMBL" id="GAA2448887.1"/>
    </source>
</evidence>
<dbReference type="Proteomes" id="UP001501638">
    <property type="component" value="Unassembled WGS sequence"/>
</dbReference>
<proteinExistence type="predicted"/>
<evidence type="ECO:0008006" key="4">
    <source>
        <dbReference type="Google" id="ProtNLM"/>
    </source>
</evidence>
<name>A0ABP5X8U2_9ACTN</name>
<evidence type="ECO:0000256" key="1">
    <source>
        <dbReference type="SAM" id="MobiDB-lite"/>
    </source>
</evidence>
<dbReference type="EMBL" id="BAAASZ010000026">
    <property type="protein sequence ID" value="GAA2448887.1"/>
    <property type="molecule type" value="Genomic_DNA"/>
</dbReference>
<keyword evidence="3" id="KW-1185">Reference proteome</keyword>
<comment type="caution">
    <text evidence="2">The sequence shown here is derived from an EMBL/GenBank/DDBJ whole genome shotgun (WGS) entry which is preliminary data.</text>
</comment>
<evidence type="ECO:0000313" key="3">
    <source>
        <dbReference type="Proteomes" id="UP001501638"/>
    </source>
</evidence>
<feature type="region of interest" description="Disordered" evidence="1">
    <location>
        <begin position="52"/>
        <end position="99"/>
    </location>
</feature>
<gene>
    <name evidence="2" type="ORF">GCM10010405_35300</name>
</gene>
<organism evidence="2 3">
    <name type="scientific">Streptomyces macrosporus</name>
    <dbReference type="NCBI Taxonomy" id="44032"/>
    <lineage>
        <taxon>Bacteria</taxon>
        <taxon>Bacillati</taxon>
        <taxon>Actinomycetota</taxon>
        <taxon>Actinomycetes</taxon>
        <taxon>Kitasatosporales</taxon>
        <taxon>Streptomycetaceae</taxon>
        <taxon>Streptomyces</taxon>
    </lineage>
</organism>
<accession>A0ABP5X8U2</accession>
<protein>
    <recommendedName>
        <fullName evidence="4">Lipoprotein</fullName>
    </recommendedName>
</protein>
<sequence length="218" mass="22891">MGERFRGGLRARGGRTASAVAAVLAVPLCLAAVTGCGSMICKDSAICGDGNKGNDLRSGGGGNAGGREPRPGAESPSDGLEPGDDLGREPRTTPGTVRFSGEVLITAEIDLDSDPPGHSDASNPLVSGGTDLYYFPLSMTGISSMVTTAEWKDDRTPTRAECDDSLVRYAVTGAVDMWSEVGTSLCVRTSEGRTAFVHLRERAETGYMLDVVTWEKDR</sequence>
<reference evidence="3" key="1">
    <citation type="journal article" date="2019" name="Int. J. Syst. Evol. Microbiol.">
        <title>The Global Catalogue of Microorganisms (GCM) 10K type strain sequencing project: providing services to taxonomists for standard genome sequencing and annotation.</title>
        <authorList>
            <consortium name="The Broad Institute Genomics Platform"/>
            <consortium name="The Broad Institute Genome Sequencing Center for Infectious Disease"/>
            <person name="Wu L."/>
            <person name="Ma J."/>
        </authorList>
    </citation>
    <scope>NUCLEOTIDE SEQUENCE [LARGE SCALE GENOMIC DNA]</scope>
    <source>
        <strain evidence="3">JCM 6305</strain>
    </source>
</reference>